<dbReference type="GO" id="GO:0003677">
    <property type="term" value="F:DNA binding"/>
    <property type="evidence" value="ECO:0007669"/>
    <property type="project" value="InterPro"/>
</dbReference>
<dbReference type="Pfam" id="PF01797">
    <property type="entry name" value="Y1_Tnp"/>
    <property type="match status" value="1"/>
</dbReference>
<dbReference type="EMBL" id="LNZB01000060">
    <property type="protein sequence ID" value="KTD75196.1"/>
    <property type="molecule type" value="Genomic_DNA"/>
</dbReference>
<gene>
    <name evidence="2" type="ORF">Lwal_3237</name>
</gene>
<dbReference type="PATRIC" id="fig|66969.6.peg.3526"/>
<dbReference type="Proteomes" id="UP000054729">
    <property type="component" value="Unassembled WGS sequence"/>
</dbReference>
<proteinExistence type="predicted"/>
<dbReference type="AlphaFoldDB" id="A0A0W1A1E7"/>
<keyword evidence="3" id="KW-1185">Reference proteome</keyword>
<dbReference type="OrthoDB" id="9814067at2"/>
<organism evidence="2 3">
    <name type="scientific">Legionella waltersii</name>
    <dbReference type="NCBI Taxonomy" id="66969"/>
    <lineage>
        <taxon>Bacteria</taxon>
        <taxon>Pseudomonadati</taxon>
        <taxon>Pseudomonadota</taxon>
        <taxon>Gammaproteobacteria</taxon>
        <taxon>Legionellales</taxon>
        <taxon>Legionellaceae</taxon>
        <taxon>Legionella</taxon>
    </lineage>
</organism>
<comment type="caution">
    <text evidence="2">The sequence shown here is derived from an EMBL/GenBank/DDBJ whole genome shotgun (WGS) entry which is preliminary data.</text>
</comment>
<sequence>MVRSLRIEYPGALYHITSRGNKKENIYLSDNDRVLFLDIFSKVSLKCSWVCYAYCLMSNHYHFLIETPLGNLSKGMQLLNGIYTQKFNQTHNRVGHIFQGRFKGILVEKDNYLLELSRYIVLNPVRAQMVFSVGDWPWSSYHSTINPLIKPSWLSTDLILSLFSQNLPIAIEKYQQYVCEGMEVHTLWDNLKNQIYLGSANFVNEMQKKVELEKKFTYIPQPHYMPVKCSLHEYEKKSSNRNDCIRLAYASGQFSLAEIGEYFGLHYSWISRIVNMVHEKAKSKA</sequence>
<dbReference type="PANTHER" id="PTHR34322:SF2">
    <property type="entry name" value="TRANSPOSASE IS200-LIKE DOMAIN-CONTAINING PROTEIN"/>
    <property type="match status" value="1"/>
</dbReference>
<dbReference type="PANTHER" id="PTHR34322">
    <property type="entry name" value="TRANSPOSASE, Y1_TNP DOMAIN-CONTAINING"/>
    <property type="match status" value="1"/>
</dbReference>
<dbReference type="GO" id="GO:0004803">
    <property type="term" value="F:transposase activity"/>
    <property type="evidence" value="ECO:0007669"/>
    <property type="project" value="InterPro"/>
</dbReference>
<dbReference type="SMART" id="SM01321">
    <property type="entry name" value="Y1_Tnp"/>
    <property type="match status" value="1"/>
</dbReference>
<dbReference type="GO" id="GO:0006313">
    <property type="term" value="P:DNA transposition"/>
    <property type="evidence" value="ECO:0007669"/>
    <property type="project" value="InterPro"/>
</dbReference>
<evidence type="ECO:0000259" key="1">
    <source>
        <dbReference type="SMART" id="SM01321"/>
    </source>
</evidence>
<dbReference type="SUPFAM" id="SSF143422">
    <property type="entry name" value="Transposase IS200-like"/>
    <property type="match status" value="1"/>
</dbReference>
<dbReference type="InterPro" id="IPR002686">
    <property type="entry name" value="Transposase_17"/>
</dbReference>
<accession>A0A0W1A1E7</accession>
<dbReference type="STRING" id="66969.Lwal_3237"/>
<feature type="domain" description="Transposase IS200-like" evidence="1">
    <location>
        <begin position="9"/>
        <end position="123"/>
    </location>
</feature>
<reference evidence="2 3" key="1">
    <citation type="submission" date="2015-11" db="EMBL/GenBank/DDBJ databases">
        <title>Genomic analysis of 38 Legionella species identifies large and diverse effector repertoires.</title>
        <authorList>
            <person name="Burstein D."/>
            <person name="Amaro F."/>
            <person name="Zusman T."/>
            <person name="Lifshitz Z."/>
            <person name="Cohen O."/>
            <person name="Gilbert J.A."/>
            <person name="Pupko T."/>
            <person name="Shuman H.A."/>
            <person name="Segal G."/>
        </authorList>
    </citation>
    <scope>NUCLEOTIDE SEQUENCE [LARGE SCALE GENOMIC DNA]</scope>
    <source>
        <strain evidence="2 3">ATCC 51914</strain>
    </source>
</reference>
<dbReference type="RefSeq" id="WP_058481812.1">
    <property type="nucleotide sequence ID" value="NZ_CAAAIQ010000038.1"/>
</dbReference>
<evidence type="ECO:0000313" key="3">
    <source>
        <dbReference type="Proteomes" id="UP000054729"/>
    </source>
</evidence>
<evidence type="ECO:0000313" key="2">
    <source>
        <dbReference type="EMBL" id="KTD75196.1"/>
    </source>
</evidence>
<dbReference type="InterPro" id="IPR036515">
    <property type="entry name" value="Transposase_17_sf"/>
</dbReference>
<dbReference type="Gene3D" id="3.30.70.1290">
    <property type="entry name" value="Transposase IS200-like"/>
    <property type="match status" value="1"/>
</dbReference>
<name>A0A0W1A1E7_9GAMM</name>
<protein>
    <submittedName>
        <fullName evidence="2">Transposase IS200 like protein</fullName>
    </submittedName>
</protein>